<keyword evidence="10" id="KW-1185">Reference proteome</keyword>
<dbReference type="PROSITE" id="PS52029">
    <property type="entry name" value="LD_TPASE"/>
    <property type="match status" value="1"/>
</dbReference>
<dbReference type="PANTHER" id="PTHR30582:SF2">
    <property type="entry name" value="L,D-TRANSPEPTIDASE YCIB-RELATED"/>
    <property type="match status" value="1"/>
</dbReference>
<comment type="pathway">
    <text evidence="1 7">Cell wall biogenesis; peptidoglycan biosynthesis.</text>
</comment>
<dbReference type="Pfam" id="PF03734">
    <property type="entry name" value="YkuD"/>
    <property type="match status" value="1"/>
</dbReference>
<proteinExistence type="inferred from homology"/>
<evidence type="ECO:0000256" key="4">
    <source>
        <dbReference type="ARBA" id="ARBA00022960"/>
    </source>
</evidence>
<dbReference type="SUPFAM" id="SSF141523">
    <property type="entry name" value="L,D-transpeptidase catalytic domain-like"/>
    <property type="match status" value="1"/>
</dbReference>
<dbReference type="GO" id="GO:0016740">
    <property type="term" value="F:transferase activity"/>
    <property type="evidence" value="ECO:0007669"/>
    <property type="project" value="UniProtKB-KW"/>
</dbReference>
<keyword evidence="4 7" id="KW-0133">Cell shape</keyword>
<evidence type="ECO:0000256" key="3">
    <source>
        <dbReference type="ARBA" id="ARBA00022679"/>
    </source>
</evidence>
<comment type="similarity">
    <text evidence="2">Belongs to the YkuD family.</text>
</comment>
<organism evidence="9 10">
    <name type="scientific">Oceaniferula flava</name>
    <dbReference type="NCBI Taxonomy" id="2800421"/>
    <lineage>
        <taxon>Bacteria</taxon>
        <taxon>Pseudomonadati</taxon>
        <taxon>Verrucomicrobiota</taxon>
        <taxon>Verrucomicrobiia</taxon>
        <taxon>Verrucomicrobiales</taxon>
        <taxon>Verrucomicrobiaceae</taxon>
        <taxon>Oceaniferula</taxon>
    </lineage>
</organism>
<feature type="domain" description="L,D-TPase catalytic" evidence="8">
    <location>
        <begin position="36"/>
        <end position="176"/>
    </location>
</feature>
<comment type="caution">
    <text evidence="9">The sequence shown here is derived from an EMBL/GenBank/DDBJ whole genome shotgun (WGS) entry which is preliminary data.</text>
</comment>
<reference evidence="9" key="1">
    <citation type="submission" date="2021-01" db="EMBL/GenBank/DDBJ databases">
        <title>Modified the classification status of verrucomicrobia.</title>
        <authorList>
            <person name="Feng X."/>
        </authorList>
    </citation>
    <scope>NUCLEOTIDE SEQUENCE</scope>
    <source>
        <strain evidence="9">5K15</strain>
    </source>
</reference>
<dbReference type="InterPro" id="IPR038063">
    <property type="entry name" value="Transpep_catalytic_dom"/>
</dbReference>
<dbReference type="GO" id="GO:0071555">
    <property type="term" value="P:cell wall organization"/>
    <property type="evidence" value="ECO:0007669"/>
    <property type="project" value="UniProtKB-UniRule"/>
</dbReference>
<evidence type="ECO:0000313" key="10">
    <source>
        <dbReference type="Proteomes" id="UP000634206"/>
    </source>
</evidence>
<dbReference type="InterPro" id="IPR050979">
    <property type="entry name" value="LD-transpeptidase"/>
</dbReference>
<dbReference type="Proteomes" id="UP000634206">
    <property type="component" value="Unassembled WGS sequence"/>
</dbReference>
<feature type="active site" description="Proton donor/acceptor" evidence="7">
    <location>
        <position position="138"/>
    </location>
</feature>
<dbReference type="InterPro" id="IPR005490">
    <property type="entry name" value="LD_TPept_cat_dom"/>
</dbReference>
<dbReference type="AlphaFoldDB" id="A0AAE2VD94"/>
<dbReference type="PANTHER" id="PTHR30582">
    <property type="entry name" value="L,D-TRANSPEPTIDASE"/>
    <property type="match status" value="1"/>
</dbReference>
<evidence type="ECO:0000256" key="1">
    <source>
        <dbReference type="ARBA" id="ARBA00004752"/>
    </source>
</evidence>
<dbReference type="Gene3D" id="2.40.440.10">
    <property type="entry name" value="L,D-transpeptidase catalytic domain-like"/>
    <property type="match status" value="1"/>
</dbReference>
<sequence length="196" mass="21919">MMLLITTLVSCQWMPGGGPGYEVNKPLYRKADAEQTSVKISLWDQKAWLLDGEGRVILKTDVSTGVPDHETPTGTFAVLEKLEHKRSNLYGKYVDAKSRKVVVEKNWLHEGPPPAGTVYEGTDMPYWLRLTWDGVGMHVGGFPLRTRASFGCIRVYKKAQPLIYQKAQIGTPVTIFQKSLAVDMAGKEDFGVRSKF</sequence>
<evidence type="ECO:0000256" key="7">
    <source>
        <dbReference type="PROSITE-ProRule" id="PRU01373"/>
    </source>
</evidence>
<name>A0AAE2VD94_9BACT</name>
<evidence type="ECO:0000256" key="2">
    <source>
        <dbReference type="ARBA" id="ARBA00005992"/>
    </source>
</evidence>
<evidence type="ECO:0000313" key="9">
    <source>
        <dbReference type="EMBL" id="MBK1854309.1"/>
    </source>
</evidence>
<gene>
    <name evidence="9" type="ORF">JIN83_05035</name>
</gene>
<accession>A0AAE2VD94</accession>
<keyword evidence="3" id="KW-0808">Transferase</keyword>
<keyword evidence="6 7" id="KW-0961">Cell wall biogenesis/degradation</keyword>
<dbReference type="EMBL" id="JAENIG010000002">
    <property type="protein sequence ID" value="MBK1854309.1"/>
    <property type="molecule type" value="Genomic_DNA"/>
</dbReference>
<feature type="active site" description="Nucleophile" evidence="7">
    <location>
        <position position="152"/>
    </location>
</feature>
<keyword evidence="5 7" id="KW-0573">Peptidoglycan synthesis</keyword>
<protein>
    <submittedName>
        <fullName evidence="9">L,D-transpeptidase family protein</fullName>
    </submittedName>
</protein>
<dbReference type="CDD" id="cd16913">
    <property type="entry name" value="YkuD_like"/>
    <property type="match status" value="1"/>
</dbReference>
<evidence type="ECO:0000256" key="6">
    <source>
        <dbReference type="ARBA" id="ARBA00023316"/>
    </source>
</evidence>
<evidence type="ECO:0000256" key="5">
    <source>
        <dbReference type="ARBA" id="ARBA00022984"/>
    </source>
</evidence>
<dbReference type="GO" id="GO:0008360">
    <property type="term" value="P:regulation of cell shape"/>
    <property type="evidence" value="ECO:0007669"/>
    <property type="project" value="UniProtKB-UniRule"/>
</dbReference>
<dbReference type="GO" id="GO:0071972">
    <property type="term" value="F:peptidoglycan L,D-transpeptidase activity"/>
    <property type="evidence" value="ECO:0007669"/>
    <property type="project" value="TreeGrafter"/>
</dbReference>
<evidence type="ECO:0000259" key="8">
    <source>
        <dbReference type="PROSITE" id="PS52029"/>
    </source>
</evidence>
<dbReference type="GO" id="GO:0018104">
    <property type="term" value="P:peptidoglycan-protein cross-linking"/>
    <property type="evidence" value="ECO:0007669"/>
    <property type="project" value="TreeGrafter"/>
</dbReference>
<dbReference type="GO" id="GO:0005576">
    <property type="term" value="C:extracellular region"/>
    <property type="evidence" value="ECO:0007669"/>
    <property type="project" value="TreeGrafter"/>
</dbReference>